<protein>
    <submittedName>
        <fullName evidence="11">FtsQ-type POTRA domain-containing protein</fullName>
    </submittedName>
</protein>
<dbReference type="PANTHER" id="PTHR37820:SF1">
    <property type="entry name" value="CELL DIVISION PROTEIN FTSQ"/>
    <property type="match status" value="1"/>
</dbReference>
<organism evidence="11 12">
    <name type="scientific">Isachenkonia alkalipeptolytica</name>
    <dbReference type="NCBI Taxonomy" id="2565777"/>
    <lineage>
        <taxon>Bacteria</taxon>
        <taxon>Bacillati</taxon>
        <taxon>Bacillota</taxon>
        <taxon>Clostridia</taxon>
        <taxon>Eubacteriales</taxon>
        <taxon>Clostridiaceae</taxon>
        <taxon>Isachenkonia</taxon>
    </lineage>
</organism>
<dbReference type="PROSITE" id="PS51779">
    <property type="entry name" value="POTRA"/>
    <property type="match status" value="1"/>
</dbReference>
<dbReference type="GO" id="GO:0051301">
    <property type="term" value="P:cell division"/>
    <property type="evidence" value="ECO:0007669"/>
    <property type="project" value="UniProtKB-KW"/>
</dbReference>
<evidence type="ECO:0000259" key="10">
    <source>
        <dbReference type="PROSITE" id="PS51779"/>
    </source>
</evidence>
<evidence type="ECO:0000256" key="6">
    <source>
        <dbReference type="ARBA" id="ARBA00023136"/>
    </source>
</evidence>
<feature type="transmembrane region" description="Helical" evidence="9">
    <location>
        <begin position="7"/>
        <end position="27"/>
    </location>
</feature>
<sequence length="271" mass="31905">MKKLGRIIKGIVLFMIIFGVIIVRMLYMDILMLQNLEIEASEHITKKYFKDTTEITLNQNILRYNLNKKEQGIEEHPYVREVIIQRKLPDTLEIKLKEREEYAIIPYNGNYLFMDRELFLLRKSDSYIVGDLPVLREVQVQSADIGNEIITDNNDQLRFSLDAYEALSISDISTDITEYYLVEDQLIVETTEHIDIVLGIDIDLPYTIVATQQVYEDLLNRNQRNVSIISKYKDYIYVEAGTFFEDRRSNEEEEKKHLEESEEEEEPTGDN</sequence>
<accession>A0AA43XLH1</accession>
<keyword evidence="2" id="KW-1003">Cell membrane</keyword>
<evidence type="ECO:0000256" key="3">
    <source>
        <dbReference type="ARBA" id="ARBA00022618"/>
    </source>
</evidence>
<feature type="compositionally biased region" description="Acidic residues" evidence="8">
    <location>
        <begin position="260"/>
        <end position="271"/>
    </location>
</feature>
<dbReference type="Proteomes" id="UP000449710">
    <property type="component" value="Unassembled WGS sequence"/>
</dbReference>
<evidence type="ECO:0000313" key="11">
    <source>
        <dbReference type="EMBL" id="NBG88521.1"/>
    </source>
</evidence>
<dbReference type="InterPro" id="IPR034746">
    <property type="entry name" value="POTRA"/>
</dbReference>
<comment type="caution">
    <text evidence="11">The sequence shown here is derived from an EMBL/GenBank/DDBJ whole genome shotgun (WGS) entry which is preliminary data.</text>
</comment>
<keyword evidence="6 9" id="KW-0472">Membrane</keyword>
<keyword evidence="3" id="KW-0132">Cell division</keyword>
<dbReference type="EMBL" id="SUMG01000008">
    <property type="protein sequence ID" value="NBG88521.1"/>
    <property type="molecule type" value="Genomic_DNA"/>
</dbReference>
<name>A0AA43XLH1_9CLOT</name>
<evidence type="ECO:0000256" key="1">
    <source>
        <dbReference type="ARBA" id="ARBA00004370"/>
    </source>
</evidence>
<keyword evidence="12" id="KW-1185">Reference proteome</keyword>
<dbReference type="AlphaFoldDB" id="A0AA43XLH1"/>
<reference evidence="11 12" key="1">
    <citation type="submission" date="2019-04" db="EMBL/GenBank/DDBJ databases">
        <title>Isachenkonia alkalipeptolytica gen. nov. sp. nov. a new anaerobic, alkiliphilic organothrophic bacterium capable to reduce synthesized ferrihydrite isolated from a soda lake.</title>
        <authorList>
            <person name="Toshchakov S.V."/>
            <person name="Zavarzina D.G."/>
            <person name="Zhilina T.N."/>
            <person name="Kostrikina N.A."/>
            <person name="Kublanov I.V."/>
        </authorList>
    </citation>
    <scope>NUCLEOTIDE SEQUENCE [LARGE SCALE GENOMIC DNA]</scope>
    <source>
        <strain evidence="11 12">Z-1701</strain>
    </source>
</reference>
<feature type="domain" description="POTRA" evidence="10">
    <location>
        <begin position="31"/>
        <end position="99"/>
    </location>
</feature>
<feature type="compositionally biased region" description="Basic and acidic residues" evidence="8">
    <location>
        <begin position="248"/>
        <end position="259"/>
    </location>
</feature>
<dbReference type="Gene3D" id="3.10.20.310">
    <property type="entry name" value="membrane protein fhac"/>
    <property type="match status" value="1"/>
</dbReference>
<evidence type="ECO:0000256" key="2">
    <source>
        <dbReference type="ARBA" id="ARBA00022475"/>
    </source>
</evidence>
<evidence type="ECO:0000256" key="9">
    <source>
        <dbReference type="SAM" id="Phobius"/>
    </source>
</evidence>
<dbReference type="GO" id="GO:0005886">
    <property type="term" value="C:plasma membrane"/>
    <property type="evidence" value="ECO:0007669"/>
    <property type="project" value="TreeGrafter"/>
</dbReference>
<dbReference type="RefSeq" id="WP_160721200.1">
    <property type="nucleotide sequence ID" value="NZ_SUMG01000008.1"/>
</dbReference>
<evidence type="ECO:0000256" key="4">
    <source>
        <dbReference type="ARBA" id="ARBA00022692"/>
    </source>
</evidence>
<evidence type="ECO:0000256" key="8">
    <source>
        <dbReference type="SAM" id="MobiDB-lite"/>
    </source>
</evidence>
<evidence type="ECO:0000313" key="12">
    <source>
        <dbReference type="Proteomes" id="UP000449710"/>
    </source>
</evidence>
<proteinExistence type="predicted"/>
<keyword evidence="7" id="KW-0131">Cell cycle</keyword>
<keyword evidence="5 9" id="KW-1133">Transmembrane helix</keyword>
<comment type="subcellular location">
    <subcellularLocation>
        <location evidence="1">Membrane</location>
    </subcellularLocation>
</comment>
<dbReference type="PANTHER" id="PTHR37820">
    <property type="entry name" value="CELL DIVISION PROTEIN DIVIB"/>
    <property type="match status" value="1"/>
</dbReference>
<keyword evidence="4 9" id="KW-0812">Transmembrane</keyword>
<evidence type="ECO:0000256" key="7">
    <source>
        <dbReference type="ARBA" id="ARBA00023306"/>
    </source>
</evidence>
<gene>
    <name evidence="11" type="ORF">ISALK_08400</name>
</gene>
<dbReference type="InterPro" id="IPR050487">
    <property type="entry name" value="FtsQ_DivIB"/>
</dbReference>
<evidence type="ECO:0000256" key="5">
    <source>
        <dbReference type="ARBA" id="ARBA00022989"/>
    </source>
</evidence>
<feature type="region of interest" description="Disordered" evidence="8">
    <location>
        <begin position="248"/>
        <end position="271"/>
    </location>
</feature>
<dbReference type="InterPro" id="IPR013685">
    <property type="entry name" value="POTRA_FtsQ_type"/>
</dbReference>
<dbReference type="Pfam" id="PF08478">
    <property type="entry name" value="POTRA_1"/>
    <property type="match status" value="1"/>
</dbReference>